<dbReference type="PIRSF" id="PIRSF000303">
    <property type="entry name" value="Glutathion_perox"/>
    <property type="match status" value="1"/>
</dbReference>
<reference evidence="7 8" key="1">
    <citation type="submission" date="2017-06" db="EMBL/GenBank/DDBJ databases">
        <title>Azoarcus sp. TSNA42 complete genome sequence.</title>
        <authorList>
            <person name="Woo J.-H."/>
            <person name="Kim H.-S."/>
        </authorList>
    </citation>
    <scope>NUCLEOTIDE SEQUENCE [LARGE SCALE GENOMIC DNA]</scope>
    <source>
        <strain evidence="7 8">TSNA42</strain>
    </source>
</reference>
<evidence type="ECO:0000256" key="1">
    <source>
        <dbReference type="ARBA" id="ARBA00006926"/>
    </source>
</evidence>
<dbReference type="PANTHER" id="PTHR11592:SF78">
    <property type="entry name" value="GLUTATHIONE PEROXIDASE"/>
    <property type="match status" value="1"/>
</dbReference>
<keyword evidence="6" id="KW-0732">Signal</keyword>
<organism evidence="7 8">
    <name type="scientific">Parazoarcus communis</name>
    <dbReference type="NCBI Taxonomy" id="41977"/>
    <lineage>
        <taxon>Bacteria</taxon>
        <taxon>Pseudomonadati</taxon>
        <taxon>Pseudomonadota</taxon>
        <taxon>Betaproteobacteria</taxon>
        <taxon>Rhodocyclales</taxon>
        <taxon>Zoogloeaceae</taxon>
        <taxon>Parazoarcus</taxon>
    </lineage>
</organism>
<gene>
    <name evidence="7" type="ORF">CEW87_04320</name>
</gene>
<dbReference type="EMBL" id="CP022188">
    <property type="protein sequence ID" value="AWI78656.1"/>
    <property type="molecule type" value="Genomic_DNA"/>
</dbReference>
<dbReference type="PANTHER" id="PTHR11592">
    <property type="entry name" value="GLUTATHIONE PEROXIDASE"/>
    <property type="match status" value="1"/>
</dbReference>
<feature type="chain" id="PRO_5015906062" description="Glutathione peroxidase" evidence="6">
    <location>
        <begin position="23"/>
        <end position="186"/>
    </location>
</feature>
<evidence type="ECO:0000313" key="8">
    <source>
        <dbReference type="Proteomes" id="UP000244902"/>
    </source>
</evidence>
<accession>A0A2U8H0F1</accession>
<dbReference type="InterPro" id="IPR000889">
    <property type="entry name" value="Glutathione_peroxidase"/>
</dbReference>
<proteinExistence type="inferred from homology"/>
<protein>
    <recommendedName>
        <fullName evidence="5">Glutathione peroxidase</fullName>
    </recommendedName>
</protein>
<dbReference type="AlphaFoldDB" id="A0A2U8H0F1"/>
<name>A0A2U8H0F1_9RHOO</name>
<dbReference type="OrthoDB" id="9785502at2"/>
<comment type="similarity">
    <text evidence="1 5">Belongs to the glutathione peroxidase family.</text>
</comment>
<dbReference type="Pfam" id="PF00255">
    <property type="entry name" value="GSHPx"/>
    <property type="match status" value="1"/>
</dbReference>
<evidence type="ECO:0000256" key="5">
    <source>
        <dbReference type="RuleBase" id="RU000499"/>
    </source>
</evidence>
<keyword evidence="2 5" id="KW-0575">Peroxidase</keyword>
<keyword evidence="3 5" id="KW-0560">Oxidoreductase</keyword>
<dbReference type="GO" id="GO:0004601">
    <property type="term" value="F:peroxidase activity"/>
    <property type="evidence" value="ECO:0007669"/>
    <property type="project" value="UniProtKB-KW"/>
</dbReference>
<evidence type="ECO:0000313" key="7">
    <source>
        <dbReference type="EMBL" id="AWI78656.1"/>
    </source>
</evidence>
<feature type="signal peptide" evidence="6">
    <location>
        <begin position="1"/>
        <end position="22"/>
    </location>
</feature>
<evidence type="ECO:0000256" key="4">
    <source>
        <dbReference type="PIRSR" id="PIRSR000303-1"/>
    </source>
</evidence>
<sequence>MTGRLKMLFGSMLLTAVMPAMAAPSACPALLDHAFPRLQDASPQSLCQYAGKVLLVVNTASYCGYTNQYDGLERLNRKYAARGLVVIGFPSNDFNQEPGENADIADFCRTTYGVQFPMFARSKVSGPQANPFYLKLADLSGERPRWNFHKYLVDRSGSRVSSFSTQVSPESPILVSAIERLLDARP</sequence>
<evidence type="ECO:0000256" key="3">
    <source>
        <dbReference type="ARBA" id="ARBA00023002"/>
    </source>
</evidence>
<dbReference type="PROSITE" id="PS51355">
    <property type="entry name" value="GLUTATHIONE_PEROXID_3"/>
    <property type="match status" value="1"/>
</dbReference>
<dbReference type="PRINTS" id="PR01011">
    <property type="entry name" value="GLUTPROXDASE"/>
</dbReference>
<dbReference type="SUPFAM" id="SSF52833">
    <property type="entry name" value="Thioredoxin-like"/>
    <property type="match status" value="1"/>
</dbReference>
<dbReference type="CDD" id="cd00340">
    <property type="entry name" value="GSH_Peroxidase"/>
    <property type="match status" value="1"/>
</dbReference>
<feature type="active site" evidence="4">
    <location>
        <position position="63"/>
    </location>
</feature>
<evidence type="ECO:0000256" key="2">
    <source>
        <dbReference type="ARBA" id="ARBA00022559"/>
    </source>
</evidence>
<dbReference type="Gene3D" id="3.40.30.10">
    <property type="entry name" value="Glutaredoxin"/>
    <property type="match status" value="1"/>
</dbReference>
<dbReference type="GO" id="GO:0034599">
    <property type="term" value="P:cellular response to oxidative stress"/>
    <property type="evidence" value="ECO:0007669"/>
    <property type="project" value="TreeGrafter"/>
</dbReference>
<dbReference type="InterPro" id="IPR029759">
    <property type="entry name" value="GPX_AS"/>
</dbReference>
<dbReference type="Proteomes" id="UP000244902">
    <property type="component" value="Chromosome"/>
</dbReference>
<evidence type="ECO:0000256" key="6">
    <source>
        <dbReference type="SAM" id="SignalP"/>
    </source>
</evidence>
<dbReference type="PROSITE" id="PS00460">
    <property type="entry name" value="GLUTATHIONE_PEROXID_1"/>
    <property type="match status" value="1"/>
</dbReference>
<dbReference type="InterPro" id="IPR036249">
    <property type="entry name" value="Thioredoxin-like_sf"/>
</dbReference>